<reference evidence="1 2" key="1">
    <citation type="submission" date="2016-11" db="EMBL/GenBank/DDBJ databases">
        <authorList>
            <person name="Jaros S."/>
            <person name="Januszkiewicz K."/>
            <person name="Wedrychowicz H."/>
        </authorList>
    </citation>
    <scope>NUCLEOTIDE SEQUENCE [LARGE SCALE GENOMIC DNA]</scope>
    <source>
        <strain evidence="1 2">OK807</strain>
    </source>
</reference>
<gene>
    <name evidence="1" type="ORF">SAMN02787144_102529</name>
</gene>
<accession>A0A1K2EXT1</accession>
<dbReference type="AlphaFoldDB" id="A0A1K2EXT1"/>
<evidence type="ECO:0000313" key="1">
    <source>
        <dbReference type="EMBL" id="SFY40361.1"/>
    </source>
</evidence>
<dbReference type="Proteomes" id="UP000181909">
    <property type="component" value="Unassembled WGS sequence"/>
</dbReference>
<protein>
    <submittedName>
        <fullName evidence="1">Uncharacterized protein</fullName>
    </submittedName>
</protein>
<organism evidence="1 2">
    <name type="scientific">Streptomyces atratus</name>
    <dbReference type="NCBI Taxonomy" id="1893"/>
    <lineage>
        <taxon>Bacteria</taxon>
        <taxon>Bacillati</taxon>
        <taxon>Actinomycetota</taxon>
        <taxon>Actinomycetes</taxon>
        <taxon>Kitasatosporales</taxon>
        <taxon>Streptomycetaceae</taxon>
        <taxon>Streptomyces</taxon>
    </lineage>
</organism>
<sequence>MVVGRRTWDVERKGWPQEEIELRATGNGHYYGRFMPAPAPGAEPASLQARLVAVTLADQAGAAMATVGTKKHG</sequence>
<name>A0A1K2EXT1_STRAR</name>
<proteinExistence type="predicted"/>
<evidence type="ECO:0000313" key="2">
    <source>
        <dbReference type="Proteomes" id="UP000181909"/>
    </source>
</evidence>
<dbReference type="EMBL" id="FPJO01000025">
    <property type="protein sequence ID" value="SFY40361.1"/>
    <property type="molecule type" value="Genomic_DNA"/>
</dbReference>
<dbReference type="STRING" id="1893.SAMN02787144_102529"/>